<dbReference type="Pfam" id="PF12706">
    <property type="entry name" value="Lactamase_B_2"/>
    <property type="match status" value="1"/>
</dbReference>
<proteinExistence type="predicted"/>
<reference evidence="2" key="1">
    <citation type="submission" date="2021-11" db="EMBL/GenBank/DDBJ databases">
        <title>Description of novel Flavobacterium species.</title>
        <authorList>
            <person name="Saticioglu I.B."/>
            <person name="Ay H."/>
            <person name="Altun S."/>
            <person name="Duman M."/>
        </authorList>
    </citation>
    <scope>NUCLEOTIDE SEQUENCE</scope>
    <source>
        <strain evidence="2">F-126</strain>
    </source>
</reference>
<dbReference type="SMART" id="SM00849">
    <property type="entry name" value="Lactamase_B"/>
    <property type="match status" value="1"/>
</dbReference>
<dbReference type="InterPro" id="IPR052533">
    <property type="entry name" value="WalJ/YycJ-like"/>
</dbReference>
<feature type="domain" description="Metallo-beta-lactamase" evidence="1">
    <location>
        <begin position="11"/>
        <end position="183"/>
    </location>
</feature>
<dbReference type="EMBL" id="JAJJMN010000001">
    <property type="protein sequence ID" value="MCC9016965.1"/>
    <property type="molecule type" value="Genomic_DNA"/>
</dbReference>
<dbReference type="PANTHER" id="PTHR47619:SF1">
    <property type="entry name" value="EXODEOXYRIBONUCLEASE WALJ"/>
    <property type="match status" value="1"/>
</dbReference>
<gene>
    <name evidence="2" type="ORF">LNQ34_04175</name>
</gene>
<name>A0ABS8LWK7_9FLAO</name>
<comment type="caution">
    <text evidence="2">The sequence shown here is derived from an EMBL/GenBank/DDBJ whole genome shotgun (WGS) entry which is preliminary data.</text>
</comment>
<organism evidence="2 3">
    <name type="scientific">Flavobacterium lipolyticum</name>
    <dbReference type="NCBI Taxonomy" id="2893754"/>
    <lineage>
        <taxon>Bacteria</taxon>
        <taxon>Pseudomonadati</taxon>
        <taxon>Bacteroidota</taxon>
        <taxon>Flavobacteriia</taxon>
        <taxon>Flavobacteriales</taxon>
        <taxon>Flavobacteriaceae</taxon>
        <taxon>Flavobacterium</taxon>
    </lineage>
</organism>
<dbReference type="Gene3D" id="3.60.15.10">
    <property type="entry name" value="Ribonuclease Z/Hydroxyacylglutathione hydrolase-like"/>
    <property type="match status" value="1"/>
</dbReference>
<accession>A0ABS8LWK7</accession>
<evidence type="ECO:0000313" key="3">
    <source>
        <dbReference type="Proteomes" id="UP001430700"/>
    </source>
</evidence>
<keyword evidence="3" id="KW-1185">Reference proteome</keyword>
<dbReference type="SUPFAM" id="SSF56281">
    <property type="entry name" value="Metallo-hydrolase/oxidoreductase"/>
    <property type="match status" value="1"/>
</dbReference>
<dbReference type="InterPro" id="IPR001279">
    <property type="entry name" value="Metallo-B-lactamas"/>
</dbReference>
<protein>
    <submittedName>
        <fullName evidence="2">MBL fold metallo-hydrolase</fullName>
    </submittedName>
</protein>
<dbReference type="Proteomes" id="UP001430700">
    <property type="component" value="Unassembled WGS sequence"/>
</dbReference>
<dbReference type="InterPro" id="IPR036866">
    <property type="entry name" value="RibonucZ/Hydroxyglut_hydro"/>
</dbReference>
<evidence type="ECO:0000259" key="1">
    <source>
        <dbReference type="SMART" id="SM00849"/>
    </source>
</evidence>
<evidence type="ECO:0000313" key="2">
    <source>
        <dbReference type="EMBL" id="MCC9016965.1"/>
    </source>
</evidence>
<dbReference type="PANTHER" id="PTHR47619">
    <property type="entry name" value="METALLO-HYDROLASE YYCJ-RELATED"/>
    <property type="match status" value="1"/>
</dbReference>
<dbReference type="RefSeq" id="WP_229998759.1">
    <property type="nucleotide sequence ID" value="NZ_JAJJMN010000001.1"/>
</dbReference>
<sequence>MKLKVISTGSNGNAYILENENEALLIECGVNFKDIKNALNFNFSKVVGCIVTHEHGDHYKSIQSVLDCGIDVYSTQGTFNSTIFPSFGHRKNVIEKLRVFRIGGYKIMAFAVQHDVADPVGFLIDHPESGKVLFLTDTNYCKYTFPGLNNIIIEANFSKEIIDRKFGAGSAKEFLRDRVLRSHFSLENCKDMLAANDLSAVNNIVLIHLSDSNSNEKQFVKEVYELTGKNVTAAVKGLEIEFNKTPF</sequence>